<name>A0A8J6XZG1_9BACT</name>
<dbReference type="InterPro" id="IPR002645">
    <property type="entry name" value="STAS_dom"/>
</dbReference>
<proteinExistence type="inferred from homology"/>
<feature type="domain" description="STAS" evidence="3">
    <location>
        <begin position="1"/>
        <end position="111"/>
    </location>
</feature>
<evidence type="ECO:0000259" key="3">
    <source>
        <dbReference type="PROSITE" id="PS50801"/>
    </source>
</evidence>
<evidence type="ECO:0000313" key="5">
    <source>
        <dbReference type="Proteomes" id="UP000598633"/>
    </source>
</evidence>
<protein>
    <recommendedName>
        <fullName evidence="2">Anti-sigma factor antagonist</fullName>
    </recommendedName>
</protein>
<organism evidence="4 5">
    <name type="scientific">Candidatus Sulfomarinibacter kjeldsenii</name>
    <dbReference type="NCBI Taxonomy" id="2885994"/>
    <lineage>
        <taxon>Bacteria</taxon>
        <taxon>Pseudomonadati</taxon>
        <taxon>Acidobacteriota</taxon>
        <taxon>Thermoanaerobaculia</taxon>
        <taxon>Thermoanaerobaculales</taxon>
        <taxon>Candidatus Sulfomarinibacteraceae</taxon>
        <taxon>Candidatus Sulfomarinibacter</taxon>
    </lineage>
</organism>
<dbReference type="Proteomes" id="UP000598633">
    <property type="component" value="Unassembled WGS sequence"/>
</dbReference>
<dbReference type="EMBL" id="JACXWA010000064">
    <property type="protein sequence ID" value="MBD3870488.1"/>
    <property type="molecule type" value="Genomic_DNA"/>
</dbReference>
<accession>A0A8J6XZG1</accession>
<dbReference type="NCBIfam" id="TIGR00377">
    <property type="entry name" value="ant_ant_sig"/>
    <property type="match status" value="1"/>
</dbReference>
<dbReference type="SUPFAM" id="SSF52091">
    <property type="entry name" value="SpoIIaa-like"/>
    <property type="match status" value="1"/>
</dbReference>
<dbReference type="PANTHER" id="PTHR33495:SF2">
    <property type="entry name" value="ANTI-SIGMA FACTOR ANTAGONIST TM_1081-RELATED"/>
    <property type="match status" value="1"/>
</dbReference>
<dbReference type="PROSITE" id="PS50801">
    <property type="entry name" value="STAS"/>
    <property type="match status" value="1"/>
</dbReference>
<comment type="caution">
    <text evidence="4">The sequence shown here is derived from an EMBL/GenBank/DDBJ whole genome shotgun (WGS) entry which is preliminary data.</text>
</comment>
<sequence>MEIERLEENGVTVVAVRGVINFGESARQFSSYLADLLDAGVPAVVVDMSGIDHVDSTGLGELVGYLQRFEKEGRRLALLRPHRRILNLLRLTRLDEIFSIFEDRSEAIVALQPSD</sequence>
<comment type="similarity">
    <text evidence="1 2">Belongs to the anti-sigma-factor antagonist family.</text>
</comment>
<reference evidence="4 5" key="1">
    <citation type="submission" date="2020-08" db="EMBL/GenBank/DDBJ databases">
        <title>Acidobacteriota in marine sediments use diverse sulfur dissimilation pathways.</title>
        <authorList>
            <person name="Wasmund K."/>
        </authorList>
    </citation>
    <scope>NUCLEOTIDE SEQUENCE [LARGE SCALE GENOMIC DNA]</scope>
    <source>
        <strain evidence="4">MAG AM3-A</strain>
    </source>
</reference>
<dbReference type="CDD" id="cd07043">
    <property type="entry name" value="STAS_anti-anti-sigma_factors"/>
    <property type="match status" value="1"/>
</dbReference>
<evidence type="ECO:0000256" key="1">
    <source>
        <dbReference type="ARBA" id="ARBA00009013"/>
    </source>
</evidence>
<gene>
    <name evidence="4" type="ORF">IFJ97_03925</name>
</gene>
<dbReference type="AlphaFoldDB" id="A0A8J6XZG1"/>
<dbReference type="GO" id="GO:0043856">
    <property type="term" value="F:anti-sigma factor antagonist activity"/>
    <property type="evidence" value="ECO:0007669"/>
    <property type="project" value="InterPro"/>
</dbReference>
<evidence type="ECO:0000256" key="2">
    <source>
        <dbReference type="RuleBase" id="RU003749"/>
    </source>
</evidence>
<dbReference type="Gene3D" id="3.30.750.24">
    <property type="entry name" value="STAS domain"/>
    <property type="match status" value="1"/>
</dbReference>
<dbReference type="PANTHER" id="PTHR33495">
    <property type="entry name" value="ANTI-SIGMA FACTOR ANTAGONIST TM_1081-RELATED-RELATED"/>
    <property type="match status" value="1"/>
</dbReference>
<dbReference type="InterPro" id="IPR003658">
    <property type="entry name" value="Anti-sigma_ant"/>
</dbReference>
<dbReference type="Pfam" id="PF01740">
    <property type="entry name" value="STAS"/>
    <property type="match status" value="1"/>
</dbReference>
<evidence type="ECO:0000313" key="4">
    <source>
        <dbReference type="EMBL" id="MBD3870488.1"/>
    </source>
</evidence>
<dbReference type="InterPro" id="IPR036513">
    <property type="entry name" value="STAS_dom_sf"/>
</dbReference>